<name>A0A1Q8CKU3_9PSEU</name>
<feature type="transmembrane region" description="Helical" evidence="1">
    <location>
        <begin position="53"/>
        <end position="76"/>
    </location>
</feature>
<keyword evidence="1" id="KW-1133">Transmembrane helix</keyword>
<dbReference type="EMBL" id="MSIE01000046">
    <property type="protein sequence ID" value="OLF14981.1"/>
    <property type="molecule type" value="Genomic_DNA"/>
</dbReference>
<evidence type="ECO:0000313" key="3">
    <source>
        <dbReference type="Proteomes" id="UP000185596"/>
    </source>
</evidence>
<proteinExistence type="predicted"/>
<keyword evidence="3" id="KW-1185">Reference proteome</keyword>
<keyword evidence="1" id="KW-0812">Transmembrane</keyword>
<dbReference type="RefSeq" id="WP_075128010.1">
    <property type="nucleotide sequence ID" value="NZ_MSIE01000046.1"/>
</dbReference>
<keyword evidence="1" id="KW-0472">Membrane</keyword>
<accession>A0A1Q8CKU3</accession>
<sequence>MDTPDGNARTRALRTALRRLVLGAFVCTAALLVLLLGWAVTSATGWSSDPHGYGMFAGILFAAVLTPVALALWLLYRSMRRRGD</sequence>
<dbReference type="OrthoDB" id="4570255at2"/>
<dbReference type="AlphaFoldDB" id="A0A1Q8CKU3"/>
<dbReference type="Proteomes" id="UP000185596">
    <property type="component" value="Unassembled WGS sequence"/>
</dbReference>
<protein>
    <submittedName>
        <fullName evidence="2">Uncharacterized protein</fullName>
    </submittedName>
</protein>
<gene>
    <name evidence="2" type="ORF">BU204_24025</name>
</gene>
<evidence type="ECO:0000313" key="2">
    <source>
        <dbReference type="EMBL" id="OLF14981.1"/>
    </source>
</evidence>
<reference evidence="2 3" key="1">
    <citation type="submission" date="2016-12" db="EMBL/GenBank/DDBJ databases">
        <title>The draft genome sequence of Actinophytocola sp. 11-183.</title>
        <authorList>
            <person name="Wang W."/>
            <person name="Yuan L."/>
        </authorList>
    </citation>
    <scope>NUCLEOTIDE SEQUENCE [LARGE SCALE GENOMIC DNA]</scope>
    <source>
        <strain evidence="2 3">11-183</strain>
    </source>
</reference>
<organism evidence="2 3">
    <name type="scientific">Actinophytocola xanthii</name>
    <dbReference type="NCBI Taxonomy" id="1912961"/>
    <lineage>
        <taxon>Bacteria</taxon>
        <taxon>Bacillati</taxon>
        <taxon>Actinomycetota</taxon>
        <taxon>Actinomycetes</taxon>
        <taxon>Pseudonocardiales</taxon>
        <taxon>Pseudonocardiaceae</taxon>
    </lineage>
</organism>
<comment type="caution">
    <text evidence="2">The sequence shown here is derived from an EMBL/GenBank/DDBJ whole genome shotgun (WGS) entry which is preliminary data.</text>
</comment>
<feature type="transmembrane region" description="Helical" evidence="1">
    <location>
        <begin position="20"/>
        <end position="41"/>
    </location>
</feature>
<evidence type="ECO:0000256" key="1">
    <source>
        <dbReference type="SAM" id="Phobius"/>
    </source>
</evidence>
<dbReference type="STRING" id="1912961.BU204_24025"/>